<name>A0A9P4IC78_9PEZI</name>
<dbReference type="GO" id="GO:0022857">
    <property type="term" value="F:transmembrane transporter activity"/>
    <property type="evidence" value="ECO:0007669"/>
    <property type="project" value="InterPro"/>
</dbReference>
<evidence type="ECO:0000313" key="9">
    <source>
        <dbReference type="EMBL" id="KAF2096274.1"/>
    </source>
</evidence>
<comment type="subcellular location">
    <subcellularLocation>
        <location evidence="1">Membrane</location>
        <topology evidence="1">Multi-pass membrane protein</topology>
    </subcellularLocation>
</comment>
<dbReference type="InterPro" id="IPR011701">
    <property type="entry name" value="MFS"/>
</dbReference>
<accession>A0A9P4IC78</accession>
<evidence type="ECO:0000256" key="5">
    <source>
        <dbReference type="ARBA" id="ARBA00023136"/>
    </source>
</evidence>
<feature type="transmembrane region" description="Helical" evidence="7">
    <location>
        <begin position="105"/>
        <end position="123"/>
    </location>
</feature>
<dbReference type="OrthoDB" id="6730379at2759"/>
<keyword evidence="5 7" id="KW-0472">Membrane</keyword>
<dbReference type="PROSITE" id="PS50850">
    <property type="entry name" value="MFS"/>
    <property type="match status" value="1"/>
</dbReference>
<evidence type="ECO:0000256" key="7">
    <source>
        <dbReference type="SAM" id="Phobius"/>
    </source>
</evidence>
<feature type="transmembrane region" description="Helical" evidence="7">
    <location>
        <begin position="332"/>
        <end position="350"/>
    </location>
</feature>
<dbReference type="Proteomes" id="UP000799772">
    <property type="component" value="Unassembled WGS sequence"/>
</dbReference>
<dbReference type="Pfam" id="PF07690">
    <property type="entry name" value="MFS_1"/>
    <property type="match status" value="1"/>
</dbReference>
<dbReference type="EMBL" id="ML978130">
    <property type="protein sequence ID" value="KAF2096274.1"/>
    <property type="molecule type" value="Genomic_DNA"/>
</dbReference>
<feature type="transmembrane region" description="Helical" evidence="7">
    <location>
        <begin position="308"/>
        <end position="325"/>
    </location>
</feature>
<evidence type="ECO:0000313" key="10">
    <source>
        <dbReference type="Proteomes" id="UP000799772"/>
    </source>
</evidence>
<proteinExistence type="inferred from homology"/>
<feature type="transmembrane region" description="Helical" evidence="7">
    <location>
        <begin position="198"/>
        <end position="218"/>
    </location>
</feature>
<sequence>MNIDGVRETAVTENGVAIELPYTKEEERRIVRKMDFTILPLLCIVFFLQYLDKQSLSYAAVFGMISDLNLTSHQYSWTSAIFYVGQLISEYPFIYLQSRLPLSRFVGVTIVVWGGICMCLAIPKTFAGFATVRFLLGFAEGAVSPAFVTLSSIWYRQSEHAARVGCWVTMNALAQICGSLMMYGIAKNGHFAIASWRVLFLVCGGATSFFGVIFFLLFPGSPEKAWFLNKREKEVLIARMALDHDGGDKTNFSLRQLRETIMDIRSWFVFFFGILVTCQAPVLIFASLVISNIGYSSLQTMLYTSPSGALQALMIWVGVLGCYFFPRNRCAVILALTIPPFAGNILLFKLPSSSRGGWGLIVASWFASCISTIMSVLLSLFASNVKGNTKRAVTNTMFFIGYCVGNIGAPQAWTEPPTYRKGVILGLVTWCVLICTTSAYWWLCQRENTRRDQLGFQQSYEKGHDVTDKEDLSFRYSH</sequence>
<feature type="transmembrane region" description="Helical" evidence="7">
    <location>
        <begin position="356"/>
        <end position="380"/>
    </location>
</feature>
<keyword evidence="10" id="KW-1185">Reference proteome</keyword>
<evidence type="ECO:0000256" key="4">
    <source>
        <dbReference type="ARBA" id="ARBA00022989"/>
    </source>
</evidence>
<evidence type="ECO:0000259" key="8">
    <source>
        <dbReference type="PROSITE" id="PS50850"/>
    </source>
</evidence>
<feature type="transmembrane region" description="Helical" evidence="7">
    <location>
        <begin position="135"/>
        <end position="155"/>
    </location>
</feature>
<feature type="transmembrane region" description="Helical" evidence="7">
    <location>
        <begin position="34"/>
        <end position="51"/>
    </location>
</feature>
<evidence type="ECO:0000256" key="3">
    <source>
        <dbReference type="ARBA" id="ARBA00022692"/>
    </source>
</evidence>
<feature type="transmembrane region" description="Helical" evidence="7">
    <location>
        <begin position="392"/>
        <end position="410"/>
    </location>
</feature>
<feature type="transmembrane region" description="Helical" evidence="7">
    <location>
        <begin position="267"/>
        <end position="288"/>
    </location>
</feature>
<protein>
    <submittedName>
        <fullName evidence="9">Major facilitator superfamily transporter</fullName>
    </submittedName>
</protein>
<feature type="transmembrane region" description="Helical" evidence="7">
    <location>
        <begin position="74"/>
        <end position="93"/>
    </location>
</feature>
<dbReference type="SUPFAM" id="SSF103473">
    <property type="entry name" value="MFS general substrate transporter"/>
    <property type="match status" value="1"/>
</dbReference>
<evidence type="ECO:0000256" key="2">
    <source>
        <dbReference type="ARBA" id="ARBA00022448"/>
    </source>
</evidence>
<dbReference type="AlphaFoldDB" id="A0A9P4IC78"/>
<keyword evidence="2" id="KW-0813">Transport</keyword>
<feature type="transmembrane region" description="Helical" evidence="7">
    <location>
        <begin position="167"/>
        <end position="186"/>
    </location>
</feature>
<dbReference type="InterPro" id="IPR036259">
    <property type="entry name" value="MFS_trans_sf"/>
</dbReference>
<dbReference type="GO" id="GO:0016020">
    <property type="term" value="C:membrane"/>
    <property type="evidence" value="ECO:0007669"/>
    <property type="project" value="UniProtKB-SubCell"/>
</dbReference>
<dbReference type="Gene3D" id="1.20.1250.20">
    <property type="entry name" value="MFS general substrate transporter like domains"/>
    <property type="match status" value="1"/>
</dbReference>
<evidence type="ECO:0000256" key="1">
    <source>
        <dbReference type="ARBA" id="ARBA00004141"/>
    </source>
</evidence>
<comment type="similarity">
    <text evidence="6">Belongs to the major facilitator superfamily. Allantoate permease family.</text>
</comment>
<dbReference type="PANTHER" id="PTHR43791">
    <property type="entry name" value="PERMEASE-RELATED"/>
    <property type="match status" value="1"/>
</dbReference>
<gene>
    <name evidence="9" type="ORF">NA57DRAFT_43354</name>
</gene>
<keyword evidence="4 7" id="KW-1133">Transmembrane helix</keyword>
<feature type="transmembrane region" description="Helical" evidence="7">
    <location>
        <begin position="422"/>
        <end position="443"/>
    </location>
</feature>
<feature type="domain" description="Major facilitator superfamily (MFS) profile" evidence="8">
    <location>
        <begin position="38"/>
        <end position="478"/>
    </location>
</feature>
<evidence type="ECO:0000256" key="6">
    <source>
        <dbReference type="ARBA" id="ARBA00037968"/>
    </source>
</evidence>
<organism evidence="9 10">
    <name type="scientific">Rhizodiscina lignyota</name>
    <dbReference type="NCBI Taxonomy" id="1504668"/>
    <lineage>
        <taxon>Eukaryota</taxon>
        <taxon>Fungi</taxon>
        <taxon>Dikarya</taxon>
        <taxon>Ascomycota</taxon>
        <taxon>Pezizomycotina</taxon>
        <taxon>Dothideomycetes</taxon>
        <taxon>Pleosporomycetidae</taxon>
        <taxon>Aulographales</taxon>
        <taxon>Rhizodiscinaceae</taxon>
        <taxon>Rhizodiscina</taxon>
    </lineage>
</organism>
<keyword evidence="3 7" id="KW-0812">Transmembrane</keyword>
<dbReference type="FunFam" id="1.20.1250.20:FF:000064">
    <property type="entry name" value="MFS allantoate transporter"/>
    <property type="match status" value="1"/>
</dbReference>
<comment type="caution">
    <text evidence="9">The sequence shown here is derived from an EMBL/GenBank/DDBJ whole genome shotgun (WGS) entry which is preliminary data.</text>
</comment>
<dbReference type="InterPro" id="IPR020846">
    <property type="entry name" value="MFS_dom"/>
</dbReference>
<reference evidence="9" key="1">
    <citation type="journal article" date="2020" name="Stud. Mycol.">
        <title>101 Dothideomycetes genomes: a test case for predicting lifestyles and emergence of pathogens.</title>
        <authorList>
            <person name="Haridas S."/>
            <person name="Albert R."/>
            <person name="Binder M."/>
            <person name="Bloem J."/>
            <person name="Labutti K."/>
            <person name="Salamov A."/>
            <person name="Andreopoulos B."/>
            <person name="Baker S."/>
            <person name="Barry K."/>
            <person name="Bills G."/>
            <person name="Bluhm B."/>
            <person name="Cannon C."/>
            <person name="Castanera R."/>
            <person name="Culley D."/>
            <person name="Daum C."/>
            <person name="Ezra D."/>
            <person name="Gonzalez J."/>
            <person name="Henrissat B."/>
            <person name="Kuo A."/>
            <person name="Liang C."/>
            <person name="Lipzen A."/>
            <person name="Lutzoni F."/>
            <person name="Magnuson J."/>
            <person name="Mondo S."/>
            <person name="Nolan M."/>
            <person name="Ohm R."/>
            <person name="Pangilinan J."/>
            <person name="Park H.-J."/>
            <person name="Ramirez L."/>
            <person name="Alfaro M."/>
            <person name="Sun H."/>
            <person name="Tritt A."/>
            <person name="Yoshinaga Y."/>
            <person name="Zwiers L.-H."/>
            <person name="Turgeon B."/>
            <person name="Goodwin S."/>
            <person name="Spatafora J."/>
            <person name="Crous P."/>
            <person name="Grigoriev I."/>
        </authorList>
    </citation>
    <scope>NUCLEOTIDE SEQUENCE</scope>
    <source>
        <strain evidence="9">CBS 133067</strain>
    </source>
</reference>
<dbReference type="PANTHER" id="PTHR43791:SF103">
    <property type="entry name" value="MAJOR FACILITATOR SUPERFAMILY (MFS) PROFILE DOMAIN-CONTAINING PROTEIN-RELATED"/>
    <property type="match status" value="1"/>
</dbReference>